<evidence type="ECO:0000313" key="3">
    <source>
        <dbReference type="EMBL" id="CAL1152248.1"/>
    </source>
</evidence>
<dbReference type="EMBL" id="CAMXCT020002557">
    <property type="protein sequence ID" value="CAL1152248.1"/>
    <property type="molecule type" value="Genomic_DNA"/>
</dbReference>
<accession>A0A9P1CXU5</accession>
<reference evidence="3" key="2">
    <citation type="submission" date="2024-04" db="EMBL/GenBank/DDBJ databases">
        <authorList>
            <person name="Chen Y."/>
            <person name="Shah S."/>
            <person name="Dougan E. K."/>
            <person name="Thang M."/>
            <person name="Chan C."/>
        </authorList>
    </citation>
    <scope>NUCLEOTIDE SEQUENCE [LARGE SCALE GENOMIC DNA]</scope>
</reference>
<keyword evidence="5" id="KW-1185">Reference proteome</keyword>
<proteinExistence type="predicted"/>
<comment type="caution">
    <text evidence="2">The sequence shown here is derived from an EMBL/GenBank/DDBJ whole genome shotgun (WGS) entry which is preliminary data.</text>
</comment>
<evidence type="ECO:0000256" key="1">
    <source>
        <dbReference type="SAM" id="MobiDB-lite"/>
    </source>
</evidence>
<sequence length="451" mass="49473">MASQSLEDIMSTCGVDPTIASQLVQDGWTTQSFACAALDLESFDRLWQDLFADTELSLLQKASVCAAFKMCQSALQSVAAPSAPSSASASGDPMTSQNSWAESFPPKLDSSVIDQLKAKFLASYPSELVNHDTMPSTRLLSLVHHQLLKKQWAWIPWKYRLTMAKADEISSQRQTKMPKLEVASLHNLLVDEPPSIDISNSGFGVNAVRNLLAVHGMAVAMCGGAHLANLKAYSAKFLGFLTQKVDPETMLRCASITEAQAADRQIWASIADLMAERNWDMDNCLHEFTHIRHDLPGLLQLRPRPAKAQSSSQPWTEPEVQEVAMATGSTTPAPAATVAYGAASPSCAHYSRLKLHRPGPKALRTPEAMQGVPGLTSEYLSRQTACYPEDLATAFAERVADEPPLSAHLTNWQSADDDIMLTRMHNSDIRWALRWANLALPMQMGDLHDWS</sequence>
<name>A0A9P1CXU5_9DINO</name>
<gene>
    <name evidence="2" type="ORF">C1SCF055_LOCUS25138</name>
</gene>
<evidence type="ECO:0000313" key="2">
    <source>
        <dbReference type="EMBL" id="CAI3998873.1"/>
    </source>
</evidence>
<evidence type="ECO:0000313" key="5">
    <source>
        <dbReference type="Proteomes" id="UP001152797"/>
    </source>
</evidence>
<organism evidence="2">
    <name type="scientific">Cladocopium goreaui</name>
    <dbReference type="NCBI Taxonomy" id="2562237"/>
    <lineage>
        <taxon>Eukaryota</taxon>
        <taxon>Sar</taxon>
        <taxon>Alveolata</taxon>
        <taxon>Dinophyceae</taxon>
        <taxon>Suessiales</taxon>
        <taxon>Symbiodiniaceae</taxon>
        <taxon>Cladocopium</taxon>
    </lineage>
</organism>
<dbReference type="EMBL" id="CAMXCT010002557">
    <property type="protein sequence ID" value="CAI3998873.1"/>
    <property type="molecule type" value="Genomic_DNA"/>
</dbReference>
<reference evidence="2" key="1">
    <citation type="submission" date="2022-10" db="EMBL/GenBank/DDBJ databases">
        <authorList>
            <person name="Chen Y."/>
            <person name="Dougan E. K."/>
            <person name="Chan C."/>
            <person name="Rhodes N."/>
            <person name="Thang M."/>
        </authorList>
    </citation>
    <scope>NUCLEOTIDE SEQUENCE</scope>
</reference>
<protein>
    <submittedName>
        <fullName evidence="4">C3H1-type domain-containing protein</fullName>
    </submittedName>
</protein>
<evidence type="ECO:0000313" key="4">
    <source>
        <dbReference type="EMBL" id="CAL4786185.1"/>
    </source>
</evidence>
<dbReference type="EMBL" id="CAMXCT030002557">
    <property type="protein sequence ID" value="CAL4786185.1"/>
    <property type="molecule type" value="Genomic_DNA"/>
</dbReference>
<dbReference type="AlphaFoldDB" id="A0A9P1CXU5"/>
<dbReference type="OrthoDB" id="445465at2759"/>
<feature type="region of interest" description="Disordered" evidence="1">
    <location>
        <begin position="82"/>
        <end position="102"/>
    </location>
</feature>
<dbReference type="Proteomes" id="UP001152797">
    <property type="component" value="Unassembled WGS sequence"/>
</dbReference>